<evidence type="ECO:0000313" key="1">
    <source>
        <dbReference type="EMBL" id="KAK9320359.1"/>
    </source>
</evidence>
<organism evidence="1 2">
    <name type="scientific">Lipomyces orientalis</name>
    <dbReference type="NCBI Taxonomy" id="1233043"/>
    <lineage>
        <taxon>Eukaryota</taxon>
        <taxon>Fungi</taxon>
        <taxon>Dikarya</taxon>
        <taxon>Ascomycota</taxon>
        <taxon>Saccharomycotina</taxon>
        <taxon>Lipomycetes</taxon>
        <taxon>Lipomycetales</taxon>
        <taxon>Lipomycetaceae</taxon>
        <taxon>Lipomyces</taxon>
    </lineage>
</organism>
<reference evidence="2" key="1">
    <citation type="journal article" date="2024" name="Front. Bioeng. Biotechnol.">
        <title>Genome-scale model development and genomic sequencing of the oleaginous clade Lipomyces.</title>
        <authorList>
            <person name="Czajka J.J."/>
            <person name="Han Y."/>
            <person name="Kim J."/>
            <person name="Mondo S.J."/>
            <person name="Hofstad B.A."/>
            <person name="Robles A."/>
            <person name="Haridas S."/>
            <person name="Riley R."/>
            <person name="LaButti K."/>
            <person name="Pangilinan J."/>
            <person name="Andreopoulos W."/>
            <person name="Lipzen A."/>
            <person name="Yan J."/>
            <person name="Wang M."/>
            <person name="Ng V."/>
            <person name="Grigoriev I.V."/>
            <person name="Spatafora J.W."/>
            <person name="Magnuson J.K."/>
            <person name="Baker S.E."/>
            <person name="Pomraning K.R."/>
        </authorList>
    </citation>
    <scope>NUCLEOTIDE SEQUENCE [LARGE SCALE GENOMIC DNA]</scope>
    <source>
        <strain evidence="2">CBS 10300</strain>
    </source>
</reference>
<proteinExistence type="predicted"/>
<dbReference type="EMBL" id="MU970132">
    <property type="protein sequence ID" value="KAK9320359.1"/>
    <property type="molecule type" value="Genomic_DNA"/>
</dbReference>
<evidence type="ECO:0000313" key="2">
    <source>
        <dbReference type="Proteomes" id="UP001489719"/>
    </source>
</evidence>
<sequence>MSTRTDSSSSKDDYISSGDRWLKLVSGELEAGARIKVRRQEPPESKRKHPRRGEPGSDDDYYRRKTHSRRTHYDSSKEAQNEYDGRRSRHMTSYSNDTAKYRPSDRSSDSKSKVATTSSKSSSSEGEDNSAGEWVEAPAFSTVSNQAPNPSPAFTDKELNISRISPPFRPKKGPTLPSPADIQLMNSELNDESLEDMRASRLHAKGAAEAEYLGAAENLLQGGASDRSDPRDRKIEKRQLENETRREYIRARSPGGVDEVGDDELFDGAVGGGSSSKLSEVAARRAEKERIKKEKREAFYREKDAERRKRWEEMQVREKKTIDMLKELARQKFGDVP</sequence>
<comment type="caution">
    <text evidence="1">The sequence shown here is derived from an EMBL/GenBank/DDBJ whole genome shotgun (WGS) entry which is preliminary data.</text>
</comment>
<name>A0ACC3TGR1_9ASCO</name>
<protein>
    <submittedName>
        <fullName evidence="1">Uncharacterized protein</fullName>
    </submittedName>
</protein>
<accession>A0ACC3TGR1</accession>
<dbReference type="Proteomes" id="UP001489719">
    <property type="component" value="Unassembled WGS sequence"/>
</dbReference>
<gene>
    <name evidence="1" type="ORF">V1517DRAFT_329576</name>
</gene>
<keyword evidence="2" id="KW-1185">Reference proteome</keyword>